<dbReference type="Proteomes" id="UP000178175">
    <property type="component" value="Unassembled WGS sequence"/>
</dbReference>
<proteinExistence type="predicted"/>
<comment type="caution">
    <text evidence="1">The sequence shown here is derived from an EMBL/GenBank/DDBJ whole genome shotgun (WGS) entry which is preliminary data.</text>
</comment>
<name>A0A1G2TDY8_9BACT</name>
<evidence type="ECO:0000313" key="1">
    <source>
        <dbReference type="EMBL" id="OHA95525.1"/>
    </source>
</evidence>
<accession>A0A1G2TDY8</accession>
<protein>
    <submittedName>
        <fullName evidence="1">Uncharacterized protein</fullName>
    </submittedName>
</protein>
<dbReference type="EMBL" id="MHVR01000023">
    <property type="protein sequence ID" value="OHA95525.1"/>
    <property type="molecule type" value="Genomic_DNA"/>
</dbReference>
<evidence type="ECO:0000313" key="2">
    <source>
        <dbReference type="Proteomes" id="UP000178175"/>
    </source>
</evidence>
<sequence length="66" mass="7581">MTEETWKTGWKPEYAGLPFRVIVFASFFGPKPDQTTLELLEEVQRLSDSEMSELFASAFKAFQAMN</sequence>
<reference evidence="1 2" key="1">
    <citation type="journal article" date="2016" name="Nat. Commun.">
        <title>Thousands of microbial genomes shed light on interconnected biogeochemical processes in an aquifer system.</title>
        <authorList>
            <person name="Anantharaman K."/>
            <person name="Brown C.T."/>
            <person name="Hug L.A."/>
            <person name="Sharon I."/>
            <person name="Castelle C.J."/>
            <person name="Probst A.J."/>
            <person name="Thomas B.C."/>
            <person name="Singh A."/>
            <person name="Wilkins M.J."/>
            <person name="Karaoz U."/>
            <person name="Brodie E.L."/>
            <person name="Williams K.H."/>
            <person name="Hubbard S.S."/>
            <person name="Banfield J.F."/>
        </authorList>
    </citation>
    <scope>NUCLEOTIDE SEQUENCE [LARGE SCALE GENOMIC DNA]</scope>
</reference>
<gene>
    <name evidence="1" type="ORF">A3C70_00655</name>
</gene>
<dbReference type="AlphaFoldDB" id="A0A1G2TDY8"/>
<organism evidence="1 2">
    <name type="scientific">Candidatus Zambryskibacteria bacterium RIFCSPHIGHO2_02_FULL_43_14</name>
    <dbReference type="NCBI Taxonomy" id="1802748"/>
    <lineage>
        <taxon>Bacteria</taxon>
        <taxon>Candidatus Zambryskiibacteriota</taxon>
    </lineage>
</organism>